<dbReference type="AlphaFoldDB" id="A0A2M8DQN1"/>
<dbReference type="EMBL" id="PFSY01000152">
    <property type="protein sequence ID" value="PJC01566.1"/>
    <property type="molecule type" value="Genomic_DNA"/>
</dbReference>
<protein>
    <submittedName>
        <fullName evidence="1">Uncharacterized protein</fullName>
    </submittedName>
</protein>
<sequence length="156" mass="18229">MKHFVVLIFIGMGFLFTQEPDDLVFEYTTYDGRVIEMSYDRLSGCLQLQVFLENNYVGWEGEWLEILKEQVSDLTNKVLLPVELENPGYTLHYMGGYPIWGPYMSSSIEKEGLYRCLMFSDYVEISGYDIYVWGTATKRPYYPYDEEAGDPVLWEG</sequence>
<organism evidence="1 2">
    <name type="scientific">Candidatus Komeilibacteria bacterium CG_4_9_14_0_8_um_filter_36_9</name>
    <dbReference type="NCBI Taxonomy" id="1974473"/>
    <lineage>
        <taxon>Bacteria</taxon>
        <taxon>Candidatus Komeiliibacteriota</taxon>
    </lineage>
</organism>
<accession>A0A2M8DQN1</accession>
<proteinExistence type="predicted"/>
<gene>
    <name evidence="1" type="ORF">CO073_03315</name>
</gene>
<evidence type="ECO:0000313" key="1">
    <source>
        <dbReference type="EMBL" id="PJC01566.1"/>
    </source>
</evidence>
<evidence type="ECO:0000313" key="2">
    <source>
        <dbReference type="Proteomes" id="UP000230136"/>
    </source>
</evidence>
<name>A0A2M8DQN1_9BACT</name>
<dbReference type="Proteomes" id="UP000230136">
    <property type="component" value="Unassembled WGS sequence"/>
</dbReference>
<comment type="caution">
    <text evidence="1">The sequence shown here is derived from an EMBL/GenBank/DDBJ whole genome shotgun (WGS) entry which is preliminary data.</text>
</comment>
<reference evidence="2" key="1">
    <citation type="submission" date="2017-09" db="EMBL/GenBank/DDBJ databases">
        <title>Depth-based differentiation of microbial function through sediment-hosted aquifers and enrichment of novel symbionts in the deep terrestrial subsurface.</title>
        <authorList>
            <person name="Probst A.J."/>
            <person name="Ladd B."/>
            <person name="Jarett J.K."/>
            <person name="Geller-Mcgrath D.E."/>
            <person name="Sieber C.M.K."/>
            <person name="Emerson J.B."/>
            <person name="Anantharaman K."/>
            <person name="Thomas B.C."/>
            <person name="Malmstrom R."/>
            <person name="Stieglmeier M."/>
            <person name="Klingl A."/>
            <person name="Woyke T."/>
            <person name="Ryan C.M."/>
            <person name="Banfield J.F."/>
        </authorList>
    </citation>
    <scope>NUCLEOTIDE SEQUENCE [LARGE SCALE GENOMIC DNA]</scope>
</reference>